<reference evidence="1" key="2">
    <citation type="submission" date="2025-08" db="UniProtKB">
        <authorList>
            <consortium name="Ensembl"/>
        </authorList>
    </citation>
    <scope>IDENTIFICATION</scope>
</reference>
<dbReference type="Proteomes" id="UP000314982">
    <property type="component" value="Unassembled WGS sequence"/>
</dbReference>
<accession>A0A4W5QIT9</accession>
<dbReference type="PANTHER" id="PTHR12369:SF15">
    <property type="entry name" value="BETA-1,4-N-ACETYLGALACTOSAMINYLTRANSFERASE 3"/>
    <property type="match status" value="1"/>
</dbReference>
<evidence type="ECO:0000313" key="2">
    <source>
        <dbReference type="Proteomes" id="UP000314982"/>
    </source>
</evidence>
<dbReference type="Ensembl" id="ENSHHUT00000079959.1">
    <property type="protein sequence ID" value="ENSHHUP00000077446.1"/>
    <property type="gene ID" value="ENSHHUG00000045237.1"/>
</dbReference>
<sequence>GSGQQVRLSHYIYALIHHNRSRPRGLLRPAPETLLCKPLGFHWNPTATVHFIVPVKNQARWVQQLIVDMEGLYQTTGDPNFNLIITDYNSTDMDIEAALKASTLHRYAECGISTSHKMFISLSNKSPQ</sequence>
<dbReference type="STRING" id="62062.ENSHHUP00000077446"/>
<organism evidence="1 2">
    <name type="scientific">Hucho hucho</name>
    <name type="common">huchen</name>
    <dbReference type="NCBI Taxonomy" id="62062"/>
    <lineage>
        <taxon>Eukaryota</taxon>
        <taxon>Metazoa</taxon>
        <taxon>Chordata</taxon>
        <taxon>Craniata</taxon>
        <taxon>Vertebrata</taxon>
        <taxon>Euteleostomi</taxon>
        <taxon>Actinopterygii</taxon>
        <taxon>Neopterygii</taxon>
        <taxon>Teleostei</taxon>
        <taxon>Protacanthopterygii</taxon>
        <taxon>Salmoniformes</taxon>
        <taxon>Salmonidae</taxon>
        <taxon>Salmoninae</taxon>
        <taxon>Hucho</taxon>
    </lineage>
</organism>
<protein>
    <submittedName>
        <fullName evidence="1">Uncharacterized protein</fullName>
    </submittedName>
</protein>
<dbReference type="InterPro" id="IPR051227">
    <property type="entry name" value="CS_glycosyltransferase"/>
</dbReference>
<keyword evidence="2" id="KW-1185">Reference proteome</keyword>
<dbReference type="PANTHER" id="PTHR12369">
    <property type="entry name" value="CHONDROITIN SYNTHASE"/>
    <property type="match status" value="1"/>
</dbReference>
<reference evidence="2" key="1">
    <citation type="submission" date="2018-06" db="EMBL/GenBank/DDBJ databases">
        <title>Genome assembly of Danube salmon.</title>
        <authorList>
            <person name="Macqueen D.J."/>
            <person name="Gundappa M.K."/>
        </authorList>
    </citation>
    <scope>NUCLEOTIDE SEQUENCE [LARGE SCALE GENOMIC DNA]</scope>
</reference>
<proteinExistence type="predicted"/>
<name>A0A4W5QIT9_9TELE</name>
<dbReference type="GeneTree" id="ENSGT01050000244857"/>
<dbReference type="GO" id="GO:0008376">
    <property type="term" value="F:acetylgalactosaminyltransferase activity"/>
    <property type="evidence" value="ECO:0007669"/>
    <property type="project" value="TreeGrafter"/>
</dbReference>
<evidence type="ECO:0000313" key="1">
    <source>
        <dbReference type="Ensembl" id="ENSHHUP00000077446.1"/>
    </source>
</evidence>
<dbReference type="AlphaFoldDB" id="A0A4W5QIT9"/>
<reference evidence="1" key="3">
    <citation type="submission" date="2025-09" db="UniProtKB">
        <authorList>
            <consortium name="Ensembl"/>
        </authorList>
    </citation>
    <scope>IDENTIFICATION</scope>
</reference>